<keyword evidence="9" id="KW-0256">Endoplasmic reticulum</keyword>
<comment type="similarity">
    <text evidence="4">Belongs to the MAPEG family.</text>
</comment>
<dbReference type="InterPro" id="IPR023352">
    <property type="entry name" value="MAPEG-like_dom_sf"/>
</dbReference>
<dbReference type="eggNOG" id="ENOG502S7NS">
    <property type="taxonomic scope" value="Eukaryota"/>
</dbReference>
<dbReference type="InParanoid" id="K3WC89"/>
<dbReference type="Gene3D" id="1.20.120.550">
    <property type="entry name" value="Membrane associated eicosanoid/glutathione metabolism-like domain"/>
    <property type="match status" value="1"/>
</dbReference>
<dbReference type="GO" id="GO:0005741">
    <property type="term" value="C:mitochondrial outer membrane"/>
    <property type="evidence" value="ECO:0007669"/>
    <property type="project" value="UniProtKB-SubCell"/>
</dbReference>
<evidence type="ECO:0000256" key="14">
    <source>
        <dbReference type="ARBA" id="ARBA00038540"/>
    </source>
</evidence>
<dbReference type="PANTHER" id="PTHR10689:SF6">
    <property type="entry name" value="MICROSOMAL GLUTATHIONE S-TRANSFERASE 1"/>
    <property type="match status" value="1"/>
</dbReference>
<protein>
    <recommendedName>
        <fullName evidence="15">Microsomal glutathione S-transferase 1</fullName>
        <ecNumber evidence="5">2.5.1.18</ecNumber>
    </recommendedName>
</protein>
<dbReference type="SUPFAM" id="SSF161084">
    <property type="entry name" value="MAPEG domain-like"/>
    <property type="match status" value="1"/>
</dbReference>
<evidence type="ECO:0000256" key="3">
    <source>
        <dbReference type="ARBA" id="ARBA00004477"/>
    </source>
</evidence>
<evidence type="ECO:0000256" key="17">
    <source>
        <dbReference type="SAM" id="Phobius"/>
    </source>
</evidence>
<reference evidence="18" key="3">
    <citation type="submission" date="2014-11" db="UniProtKB">
        <authorList>
            <consortium name="EnsemblProtists"/>
        </authorList>
    </citation>
    <scope>IDENTIFICATION</scope>
    <source>
        <strain evidence="18">DAOM BR144</strain>
    </source>
</reference>
<evidence type="ECO:0000256" key="7">
    <source>
        <dbReference type="ARBA" id="ARBA00022692"/>
    </source>
</evidence>
<comment type="subcellular location">
    <subcellularLocation>
        <location evidence="3">Endoplasmic reticulum membrane</location>
        <topology evidence="3">Multi-pass membrane protein</topology>
    </subcellularLocation>
    <subcellularLocation>
        <location evidence="2">Mitochondrion outer membrane</location>
    </subcellularLocation>
</comment>
<dbReference type="OMA" id="ARMACWM"/>
<dbReference type="AlphaFoldDB" id="K3WC89"/>
<name>K3WC89_GLOUD</name>
<reference evidence="19" key="2">
    <citation type="submission" date="2010-04" db="EMBL/GenBank/DDBJ databases">
        <authorList>
            <person name="Buell R."/>
            <person name="Hamilton J."/>
            <person name="Hostetler J."/>
        </authorList>
    </citation>
    <scope>NUCLEOTIDE SEQUENCE [LARGE SCALE GENOMIC DNA]</scope>
    <source>
        <strain evidence="19">DAOM:BR144</strain>
    </source>
</reference>
<dbReference type="EC" id="2.5.1.18" evidence="5"/>
<dbReference type="InterPro" id="IPR040162">
    <property type="entry name" value="MGST1-like"/>
</dbReference>
<comment type="function">
    <text evidence="1">Conjugation of reduced glutathione to a wide number of exogenous and endogenous hydrophobic electrophiles.</text>
</comment>
<feature type="transmembrane region" description="Helical" evidence="17">
    <location>
        <begin position="100"/>
        <end position="122"/>
    </location>
</feature>
<keyword evidence="10 17" id="KW-1133">Transmembrane helix</keyword>
<keyword evidence="12" id="KW-0496">Mitochondrion</keyword>
<evidence type="ECO:0000256" key="15">
    <source>
        <dbReference type="ARBA" id="ARBA00039397"/>
    </source>
</evidence>
<accession>K3WC89</accession>
<dbReference type="Proteomes" id="UP000019132">
    <property type="component" value="Unassembled WGS sequence"/>
</dbReference>
<dbReference type="Pfam" id="PF01124">
    <property type="entry name" value="MAPEG"/>
    <property type="match status" value="1"/>
</dbReference>
<evidence type="ECO:0000256" key="11">
    <source>
        <dbReference type="ARBA" id="ARBA00022990"/>
    </source>
</evidence>
<evidence type="ECO:0000256" key="12">
    <source>
        <dbReference type="ARBA" id="ARBA00023128"/>
    </source>
</evidence>
<organism evidence="18 19">
    <name type="scientific">Globisporangium ultimum (strain ATCC 200006 / CBS 805.95 / DAOM BR144)</name>
    <name type="common">Pythium ultimum</name>
    <dbReference type="NCBI Taxonomy" id="431595"/>
    <lineage>
        <taxon>Eukaryota</taxon>
        <taxon>Sar</taxon>
        <taxon>Stramenopiles</taxon>
        <taxon>Oomycota</taxon>
        <taxon>Peronosporomycetes</taxon>
        <taxon>Pythiales</taxon>
        <taxon>Pythiaceae</taxon>
        <taxon>Globisporangium</taxon>
    </lineage>
</organism>
<keyword evidence="8" id="KW-1000">Mitochondrion outer membrane</keyword>
<dbReference type="GO" id="GO:0005789">
    <property type="term" value="C:endoplasmic reticulum membrane"/>
    <property type="evidence" value="ECO:0007669"/>
    <property type="project" value="UniProtKB-SubCell"/>
</dbReference>
<keyword evidence="11" id="KW-0007">Acetylation</keyword>
<keyword evidence="19" id="KW-1185">Reference proteome</keyword>
<evidence type="ECO:0000256" key="5">
    <source>
        <dbReference type="ARBA" id="ARBA00012452"/>
    </source>
</evidence>
<sequence length="166" mass="18284">MLGVMSANERTDIKVFAVCATTLYVKFLTTTMIQGRKSFSAGTRTPEDNKLPMAKGYPLQSFRTQQDQLDDKAIKLALDNETRWKRIVQNDLESMPMAFVVFWGCIVAGGNQTLTSLLLVLYTAARISHTVTFAYQMPLTRMCSWIAGLACILGAGINGTIAAFTS</sequence>
<dbReference type="HOGENOM" id="CLU_124175_0_0_1"/>
<evidence type="ECO:0000256" key="8">
    <source>
        <dbReference type="ARBA" id="ARBA00022787"/>
    </source>
</evidence>
<dbReference type="VEuPathDB" id="FungiDB:PYU1_G002577"/>
<evidence type="ECO:0000256" key="6">
    <source>
        <dbReference type="ARBA" id="ARBA00022679"/>
    </source>
</evidence>
<evidence type="ECO:0000256" key="2">
    <source>
        <dbReference type="ARBA" id="ARBA00004294"/>
    </source>
</evidence>
<keyword evidence="13 17" id="KW-0472">Membrane</keyword>
<dbReference type="PANTHER" id="PTHR10689">
    <property type="entry name" value="MICROSOMAL GLUTATHIONE S-TRANSFERASE 1"/>
    <property type="match status" value="1"/>
</dbReference>
<dbReference type="InterPro" id="IPR001129">
    <property type="entry name" value="Membr-assoc_MAPEG"/>
</dbReference>
<evidence type="ECO:0000256" key="13">
    <source>
        <dbReference type="ARBA" id="ARBA00023136"/>
    </source>
</evidence>
<reference evidence="19" key="1">
    <citation type="journal article" date="2010" name="Genome Biol.">
        <title>Genome sequence of the necrotrophic plant pathogen Pythium ultimum reveals original pathogenicity mechanisms and effector repertoire.</title>
        <authorList>
            <person name="Levesque C.A."/>
            <person name="Brouwer H."/>
            <person name="Cano L."/>
            <person name="Hamilton J.P."/>
            <person name="Holt C."/>
            <person name="Huitema E."/>
            <person name="Raffaele S."/>
            <person name="Robideau G.P."/>
            <person name="Thines M."/>
            <person name="Win J."/>
            <person name="Zerillo M.M."/>
            <person name="Beakes G.W."/>
            <person name="Boore J.L."/>
            <person name="Busam D."/>
            <person name="Dumas B."/>
            <person name="Ferriera S."/>
            <person name="Fuerstenberg S.I."/>
            <person name="Gachon C.M."/>
            <person name="Gaulin E."/>
            <person name="Govers F."/>
            <person name="Grenville-Briggs L."/>
            <person name="Horner N."/>
            <person name="Hostetler J."/>
            <person name="Jiang R.H."/>
            <person name="Johnson J."/>
            <person name="Krajaejun T."/>
            <person name="Lin H."/>
            <person name="Meijer H.J."/>
            <person name="Moore B."/>
            <person name="Morris P."/>
            <person name="Phuntmart V."/>
            <person name="Puiu D."/>
            <person name="Shetty J."/>
            <person name="Stajich J.E."/>
            <person name="Tripathy S."/>
            <person name="Wawra S."/>
            <person name="van West P."/>
            <person name="Whitty B.R."/>
            <person name="Coutinho P.M."/>
            <person name="Henrissat B."/>
            <person name="Martin F."/>
            <person name="Thomas P.D."/>
            <person name="Tyler B.M."/>
            <person name="De Vries R.P."/>
            <person name="Kamoun S."/>
            <person name="Yandell M."/>
            <person name="Tisserat N."/>
            <person name="Buell C.R."/>
        </authorList>
    </citation>
    <scope>NUCLEOTIDE SEQUENCE</scope>
    <source>
        <strain evidence="19">DAOM:BR144</strain>
    </source>
</reference>
<proteinExistence type="inferred from homology"/>
<dbReference type="FunFam" id="1.20.120.550:FF:000005">
    <property type="entry name" value="Inorganic phosphate transporter 1-6"/>
    <property type="match status" value="1"/>
</dbReference>
<dbReference type="GO" id="GO:0004364">
    <property type="term" value="F:glutathione transferase activity"/>
    <property type="evidence" value="ECO:0007669"/>
    <property type="project" value="UniProtKB-EC"/>
</dbReference>
<dbReference type="EnsemblProtists" id="PYU1_T002580">
    <property type="protein sequence ID" value="PYU1_T002580"/>
    <property type="gene ID" value="PYU1_G002577"/>
</dbReference>
<evidence type="ECO:0000313" key="19">
    <source>
        <dbReference type="Proteomes" id="UP000019132"/>
    </source>
</evidence>
<evidence type="ECO:0000256" key="9">
    <source>
        <dbReference type="ARBA" id="ARBA00022824"/>
    </source>
</evidence>
<evidence type="ECO:0000256" key="1">
    <source>
        <dbReference type="ARBA" id="ARBA00003701"/>
    </source>
</evidence>
<evidence type="ECO:0000313" key="18">
    <source>
        <dbReference type="EnsemblProtists" id="PYU1_T002580"/>
    </source>
</evidence>
<feature type="transmembrane region" description="Helical" evidence="17">
    <location>
        <begin position="143"/>
        <end position="164"/>
    </location>
</feature>
<keyword evidence="6" id="KW-0808">Transferase</keyword>
<comment type="subunit">
    <text evidence="14">Homotrimer; The trimer binds only one molecule of glutathione.</text>
</comment>
<evidence type="ECO:0000256" key="10">
    <source>
        <dbReference type="ARBA" id="ARBA00022989"/>
    </source>
</evidence>
<evidence type="ECO:0000256" key="4">
    <source>
        <dbReference type="ARBA" id="ARBA00010459"/>
    </source>
</evidence>
<keyword evidence="7 17" id="KW-0812">Transmembrane</keyword>
<evidence type="ECO:0000256" key="16">
    <source>
        <dbReference type="ARBA" id="ARBA00049385"/>
    </source>
</evidence>
<comment type="catalytic activity">
    <reaction evidence="16">
        <text>RX + glutathione = an S-substituted glutathione + a halide anion + H(+)</text>
        <dbReference type="Rhea" id="RHEA:16437"/>
        <dbReference type="ChEBI" id="CHEBI:15378"/>
        <dbReference type="ChEBI" id="CHEBI:16042"/>
        <dbReference type="ChEBI" id="CHEBI:17792"/>
        <dbReference type="ChEBI" id="CHEBI:57925"/>
        <dbReference type="ChEBI" id="CHEBI:90779"/>
        <dbReference type="EC" id="2.5.1.18"/>
    </reaction>
    <physiologicalReaction direction="left-to-right" evidence="16">
        <dbReference type="Rhea" id="RHEA:16438"/>
    </physiologicalReaction>
</comment>